<dbReference type="EMBL" id="JAKWFO010000001">
    <property type="protein sequence ID" value="KAI9639532.1"/>
    <property type="molecule type" value="Genomic_DNA"/>
</dbReference>
<dbReference type="RefSeq" id="XP_052949309.1">
    <property type="nucleotide sequence ID" value="XM_053087856.1"/>
</dbReference>
<evidence type="ECO:0000256" key="1">
    <source>
        <dbReference type="SAM" id="MobiDB-lite"/>
    </source>
</evidence>
<comment type="caution">
    <text evidence="2">The sequence shown here is derived from an EMBL/GenBank/DDBJ whole genome shotgun (WGS) entry which is preliminary data.</text>
</comment>
<proteinExistence type="predicted"/>
<organism evidence="2 3">
    <name type="scientific">Dioszegia hungarica</name>
    <dbReference type="NCBI Taxonomy" id="4972"/>
    <lineage>
        <taxon>Eukaryota</taxon>
        <taxon>Fungi</taxon>
        <taxon>Dikarya</taxon>
        <taxon>Basidiomycota</taxon>
        <taxon>Agaricomycotina</taxon>
        <taxon>Tremellomycetes</taxon>
        <taxon>Tremellales</taxon>
        <taxon>Bulleribasidiaceae</taxon>
        <taxon>Dioszegia</taxon>
    </lineage>
</organism>
<reference evidence="2" key="1">
    <citation type="journal article" date="2022" name="G3 (Bethesda)">
        <title>High quality genome of the basidiomycete yeast Dioszegia hungarica PDD-24b-2 isolated from cloud water.</title>
        <authorList>
            <person name="Jarrige D."/>
            <person name="Haridas S."/>
            <person name="Bleykasten-Grosshans C."/>
            <person name="Joly M."/>
            <person name="Nadalig T."/>
            <person name="Sancelme M."/>
            <person name="Vuilleumier S."/>
            <person name="Grigoriev I.V."/>
            <person name="Amato P."/>
            <person name="Bringel F."/>
        </authorList>
    </citation>
    <scope>NUCLEOTIDE SEQUENCE</scope>
    <source>
        <strain evidence="2">PDD-24b-2</strain>
    </source>
</reference>
<feature type="region of interest" description="Disordered" evidence="1">
    <location>
        <begin position="1"/>
        <end position="50"/>
    </location>
</feature>
<gene>
    <name evidence="2" type="ORF">MKK02DRAFT_29570</name>
</gene>
<accession>A0AA38HFW4</accession>
<name>A0AA38HFW4_9TREE</name>
<dbReference type="Proteomes" id="UP001164286">
    <property type="component" value="Unassembled WGS sequence"/>
</dbReference>
<feature type="compositionally biased region" description="Basic and acidic residues" evidence="1">
    <location>
        <begin position="1"/>
        <end position="15"/>
    </location>
</feature>
<dbReference type="GeneID" id="77727061"/>
<dbReference type="AlphaFoldDB" id="A0AA38HFW4"/>
<sequence>MSDRYKHTDARRTSRDLTTLPTYAAVRTGSPEGHSRRSSTATSASEPECALHDSRRNSVLKPGLTFRGTTLCIDHARRRTETLLTLEDLPDLQTALGTLANHTGWTALQRVSIVTAAETLSAQTLGEQTADMMDRFEATTAQAPGLRDDVDGTVFRGLGGCETGVPWQVQCGLSYVRSRFIGKGVGVVSRSCIVVKSKKQLISSCKRLFLEYADKGEPSYTTLLGYGASFFLLVNPSPADRLAFGRAETASIIEAGDALSSVLDDLISLSTGAFLGGQQEAWRKVVDGQGLGSEISNEMERARRTISSLATQRTVVPKVCQRVEYGPLSNDLQPFFGYQGDTAAGCKPEYCIHTDAFQREGSPAIMGGHTRWYASYSGVTNYGETNLAVRDMVEAIIVMYWFRRHALGKAESAGITHSAFDVDIYLPPIFLGPAVVNTFQEYLKLGLTSATRLIRLSRPREIIGGSSLWQMLLVVMRADRVSSRGPILYGPINLGKEVRHDGAIKGNARSKAGHYLRMHIVHLVPDPEP</sequence>
<evidence type="ECO:0000313" key="2">
    <source>
        <dbReference type="EMBL" id="KAI9639532.1"/>
    </source>
</evidence>
<protein>
    <submittedName>
        <fullName evidence="2">Uncharacterized protein</fullName>
    </submittedName>
</protein>
<keyword evidence="3" id="KW-1185">Reference proteome</keyword>
<evidence type="ECO:0000313" key="3">
    <source>
        <dbReference type="Proteomes" id="UP001164286"/>
    </source>
</evidence>